<dbReference type="Proteomes" id="UP001156410">
    <property type="component" value="Chromosome"/>
</dbReference>
<accession>A0AA47FFV0</accession>
<protein>
    <submittedName>
        <fullName evidence="1">Uncharacterized protein</fullName>
    </submittedName>
</protein>
<proteinExistence type="predicted"/>
<gene>
    <name evidence="1" type="ORF">OQG81_03535</name>
</gene>
<evidence type="ECO:0000313" key="2">
    <source>
        <dbReference type="Proteomes" id="UP001156410"/>
    </source>
</evidence>
<sequence>MANLPALLNGFNTNLKMLNDLRLSNNLLKEVDAIIIGTDPDHREEESQLLIEFLELIQVH</sequence>
<dbReference type="RefSeq" id="WP_269441565.1">
    <property type="nucleotide sequence ID" value="NZ_CP113440.1"/>
</dbReference>
<dbReference type="AlphaFoldDB" id="A0AA47FFV0"/>
<evidence type="ECO:0000313" key="1">
    <source>
        <dbReference type="EMBL" id="WAK63934.1"/>
    </source>
</evidence>
<dbReference type="EMBL" id="CP113440">
    <property type="protein sequence ID" value="WAK63934.1"/>
    <property type="molecule type" value="Genomic_DNA"/>
</dbReference>
<name>A0AA47FFV0_STRMC</name>
<reference evidence="1" key="1">
    <citation type="submission" date="2022-11" db="EMBL/GenBank/DDBJ databases">
        <title>Streptococcus macedonicus and Acinetobacter baumannii: co-inhabitants of the cheese production environment.</title>
        <authorList>
            <person name="Johnson J."/>
        </authorList>
    </citation>
    <scope>NUCLEOTIDE SEQUENCE</scope>
    <source>
        <strain evidence="1">E37</strain>
    </source>
</reference>
<organism evidence="1 2">
    <name type="scientific">Streptococcus macedonicus</name>
    <name type="common">Streptococcus gallolyticus macedonicus</name>
    <dbReference type="NCBI Taxonomy" id="59310"/>
    <lineage>
        <taxon>Bacteria</taxon>
        <taxon>Bacillati</taxon>
        <taxon>Bacillota</taxon>
        <taxon>Bacilli</taxon>
        <taxon>Lactobacillales</taxon>
        <taxon>Streptococcaceae</taxon>
        <taxon>Streptococcus</taxon>
    </lineage>
</organism>
<reference evidence="1" key="2">
    <citation type="submission" date="2022-11" db="EMBL/GenBank/DDBJ databases">
        <authorList>
            <person name="Johnson J.D."/>
        </authorList>
    </citation>
    <scope>NUCLEOTIDE SEQUENCE</scope>
    <source>
        <strain evidence="1">E37</strain>
    </source>
</reference>